<evidence type="ECO:0000256" key="1">
    <source>
        <dbReference type="SAM" id="Phobius"/>
    </source>
</evidence>
<dbReference type="AlphaFoldDB" id="W0RM43"/>
<sequence length="142" mass="14446">MADHGDVLRAPGAAGAGALTLARRALLAIAALTVASGATQLVAPRLVLRVVGGDVGNASAAHFFGIVGMFMVLFGGLLWQALRAPVSMPVPVFWAALQKLGASAAVALGVSRGLFSPLALGVAGFDLLSGVVALWYWNAVRR</sequence>
<evidence type="ECO:0000313" key="2">
    <source>
        <dbReference type="EMBL" id="AHG91821.1"/>
    </source>
</evidence>
<dbReference type="eggNOG" id="COG1752">
    <property type="taxonomic scope" value="Bacteria"/>
</dbReference>
<dbReference type="STRING" id="861299.J421_4284"/>
<protein>
    <submittedName>
        <fullName evidence="2">Patatin domain-containing protein</fullName>
    </submittedName>
</protein>
<dbReference type="InParanoid" id="W0RM43"/>
<feature type="transmembrane region" description="Helical" evidence="1">
    <location>
        <begin position="118"/>
        <end position="137"/>
    </location>
</feature>
<keyword evidence="1" id="KW-0812">Transmembrane</keyword>
<organism evidence="2 3">
    <name type="scientific">Gemmatirosa kalamazoonensis</name>
    <dbReference type="NCBI Taxonomy" id="861299"/>
    <lineage>
        <taxon>Bacteria</taxon>
        <taxon>Pseudomonadati</taxon>
        <taxon>Gemmatimonadota</taxon>
        <taxon>Gemmatimonadia</taxon>
        <taxon>Gemmatimonadales</taxon>
        <taxon>Gemmatimonadaceae</taxon>
        <taxon>Gemmatirosa</taxon>
    </lineage>
</organism>
<keyword evidence="3" id="KW-1185">Reference proteome</keyword>
<keyword evidence="1" id="KW-0472">Membrane</keyword>
<proteinExistence type="predicted"/>
<keyword evidence="1" id="KW-1133">Transmembrane helix</keyword>
<evidence type="ECO:0000313" key="3">
    <source>
        <dbReference type="Proteomes" id="UP000019151"/>
    </source>
</evidence>
<dbReference type="EMBL" id="CP007128">
    <property type="protein sequence ID" value="AHG91821.1"/>
    <property type="molecule type" value="Genomic_DNA"/>
</dbReference>
<accession>W0RM43</accession>
<dbReference type="HOGENOM" id="CLU_151223_0_0_0"/>
<name>W0RM43_9BACT</name>
<dbReference type="Proteomes" id="UP000019151">
    <property type="component" value="Chromosome"/>
</dbReference>
<dbReference type="RefSeq" id="WP_025413256.1">
    <property type="nucleotide sequence ID" value="NZ_CP007128.1"/>
</dbReference>
<reference evidence="2 3" key="1">
    <citation type="journal article" date="2014" name="Genome Announc.">
        <title>Genome Sequence and Methylome of Soil Bacterium Gemmatirosa kalamazoonensis KBS708T, a Member of the Rarely Cultivated Gemmatimonadetes Phylum.</title>
        <authorList>
            <person name="Debruyn J.M."/>
            <person name="Radosevich M."/>
            <person name="Wommack K.E."/>
            <person name="Polson S.W."/>
            <person name="Hauser L.J."/>
            <person name="Fawaz M.N."/>
            <person name="Korlach J."/>
            <person name="Tsai Y.C."/>
        </authorList>
    </citation>
    <scope>NUCLEOTIDE SEQUENCE [LARGE SCALE GENOMIC DNA]</scope>
    <source>
        <strain evidence="2 3">KBS708</strain>
    </source>
</reference>
<gene>
    <name evidence="2" type="ORF">J421_4284</name>
</gene>
<dbReference type="KEGG" id="gba:J421_4284"/>
<feature type="transmembrane region" description="Helical" evidence="1">
    <location>
        <begin position="60"/>
        <end position="79"/>
    </location>
</feature>
<feature type="transmembrane region" description="Helical" evidence="1">
    <location>
        <begin position="25"/>
        <end position="48"/>
    </location>
</feature>